<dbReference type="STRING" id="54915.ADS79_10225"/>
<dbReference type="InterPro" id="IPR012337">
    <property type="entry name" value="RNaseH-like_sf"/>
</dbReference>
<dbReference type="Proteomes" id="UP000036834">
    <property type="component" value="Unassembled WGS sequence"/>
</dbReference>
<dbReference type="RefSeq" id="WP_049738321.1">
    <property type="nucleotide sequence ID" value="NZ_BJON01000045.1"/>
</dbReference>
<protein>
    <submittedName>
        <fullName evidence="2">Uncharacterized protein</fullName>
    </submittedName>
</protein>
<dbReference type="Gene3D" id="3.30.420.10">
    <property type="entry name" value="Ribonuclease H-like superfamily/Ribonuclease H"/>
    <property type="match status" value="1"/>
</dbReference>
<reference evidence="1 4" key="3">
    <citation type="submission" date="2019-06" db="EMBL/GenBank/DDBJ databases">
        <title>Whole genome shotgun sequence of Brevibacillus reuszeri NBRC 15719.</title>
        <authorList>
            <person name="Hosoyama A."/>
            <person name="Uohara A."/>
            <person name="Ohji S."/>
            <person name="Ichikawa N."/>
        </authorList>
    </citation>
    <scope>NUCLEOTIDE SEQUENCE [LARGE SCALE GENOMIC DNA]</scope>
    <source>
        <strain evidence="1 4">NBRC 15719</strain>
    </source>
</reference>
<dbReference type="Proteomes" id="UP000319578">
    <property type="component" value="Unassembled WGS sequence"/>
</dbReference>
<accession>A0A0K9YUE2</accession>
<dbReference type="AlphaFoldDB" id="A0A0K9YUE2"/>
<evidence type="ECO:0000313" key="1">
    <source>
        <dbReference type="EMBL" id="GED73109.1"/>
    </source>
</evidence>
<dbReference type="EMBL" id="BJON01000045">
    <property type="protein sequence ID" value="GED73109.1"/>
    <property type="molecule type" value="Genomic_DNA"/>
</dbReference>
<proteinExistence type="predicted"/>
<sequence length="182" mass="20063">MRFVGIDPSTKTGFVALDEQGNVLRRKELTVIGSKDPLRMTTLVDEIMDHMQTGDIICIEGFGFSSQQAIQLGDIGWGVRMALHRKGFKYFEAAPMALKKFAGATGNKGPDGKAIKADKIEVAKQVLKRWVFESGSDNVTDAFVLAKIAEGICMHNADNPAHQYHQFQLEVLSSVLNPPEKK</sequence>
<reference evidence="2" key="2">
    <citation type="submission" date="2015-07" db="EMBL/GenBank/DDBJ databases">
        <title>MeaNS - Measles Nucleotide Surveillance Program.</title>
        <authorList>
            <person name="Tran T."/>
            <person name="Druce J."/>
        </authorList>
    </citation>
    <scope>NUCLEOTIDE SEQUENCE</scope>
    <source>
        <strain evidence="2">DSM 9887</strain>
    </source>
</reference>
<dbReference type="GO" id="GO:0003676">
    <property type="term" value="F:nucleic acid binding"/>
    <property type="evidence" value="ECO:0007669"/>
    <property type="project" value="InterPro"/>
</dbReference>
<dbReference type="PATRIC" id="fig|54915.3.peg.969"/>
<reference evidence="3" key="1">
    <citation type="submission" date="2015-07" db="EMBL/GenBank/DDBJ databases">
        <title>Genome sequencing project for genomic taxonomy and phylogenomics of Bacillus-like bacteria.</title>
        <authorList>
            <person name="Liu B."/>
            <person name="Wang J."/>
            <person name="Zhu Y."/>
            <person name="Liu G."/>
            <person name="Chen Q."/>
            <person name="Chen Z."/>
            <person name="Lan J."/>
            <person name="Che J."/>
            <person name="Ge C."/>
            <person name="Shi H."/>
            <person name="Pan Z."/>
            <person name="Liu X."/>
        </authorList>
    </citation>
    <scope>NUCLEOTIDE SEQUENCE [LARGE SCALE GENOMIC DNA]</scope>
    <source>
        <strain evidence="3">DSM 9887</strain>
    </source>
</reference>
<gene>
    <name evidence="2" type="ORF">ADS79_10225</name>
    <name evidence="1" type="ORF">BRE01_68110</name>
</gene>
<evidence type="ECO:0000313" key="3">
    <source>
        <dbReference type="Proteomes" id="UP000036834"/>
    </source>
</evidence>
<dbReference type="OrthoDB" id="2850721at2"/>
<dbReference type="SUPFAM" id="SSF53098">
    <property type="entry name" value="Ribonuclease H-like"/>
    <property type="match status" value="1"/>
</dbReference>
<evidence type="ECO:0000313" key="4">
    <source>
        <dbReference type="Proteomes" id="UP000319578"/>
    </source>
</evidence>
<dbReference type="EMBL" id="LGIQ01000007">
    <property type="protein sequence ID" value="KNB72272.1"/>
    <property type="molecule type" value="Genomic_DNA"/>
</dbReference>
<comment type="caution">
    <text evidence="2">The sequence shown here is derived from an EMBL/GenBank/DDBJ whole genome shotgun (WGS) entry which is preliminary data.</text>
</comment>
<keyword evidence="4" id="KW-1185">Reference proteome</keyword>
<evidence type="ECO:0000313" key="2">
    <source>
        <dbReference type="EMBL" id="KNB72272.1"/>
    </source>
</evidence>
<organism evidence="2 3">
    <name type="scientific">Brevibacillus reuszeri</name>
    <dbReference type="NCBI Taxonomy" id="54915"/>
    <lineage>
        <taxon>Bacteria</taxon>
        <taxon>Bacillati</taxon>
        <taxon>Bacillota</taxon>
        <taxon>Bacilli</taxon>
        <taxon>Bacillales</taxon>
        <taxon>Paenibacillaceae</taxon>
        <taxon>Brevibacillus</taxon>
    </lineage>
</organism>
<dbReference type="InterPro" id="IPR036397">
    <property type="entry name" value="RNaseH_sf"/>
</dbReference>
<name>A0A0K9YUE2_9BACL</name>